<sequence>MATNNNNGDVLMLEAPPDASRPWKSEIIDALPYIDDDYNHPSVKQEVDRMVEEEMRRSSKKPSDFLKDLPPLTKFSFENHPMVAREYERVRAGKPPVILDTSRYQLEMLPVNKRNDESAWKQALQKAQRLSQHQVIRLENLELMSKHGPDVWKLHNQRLEAFLSRMQRLAQEQNEKIETVNRERKYHQQNTVYELNALSAQWKELCAKNIEIQAACAKLESHIEELKKEAAERDWNLEVDVENGPLSKSVYYHAAAEAEHPQPPPTQKPPSTTKTELKNLSYHQNQTTNTKPGFRGGDRNMMSTMTGKKGGSRKKGERLAMTERDRRRQTSRVDGEERRERKAGSTIELRTLDKSLRLTVKRR</sequence>
<keyword evidence="7" id="KW-0175">Coiled coil</keyword>
<evidence type="ECO:0000256" key="3">
    <source>
        <dbReference type="ARBA" id="ARBA00022664"/>
    </source>
</evidence>
<dbReference type="GO" id="GO:0071013">
    <property type="term" value="C:catalytic step 2 spliceosome"/>
    <property type="evidence" value="ECO:0007669"/>
    <property type="project" value="TreeGrafter"/>
</dbReference>
<feature type="compositionally biased region" description="Basic and acidic residues" evidence="8">
    <location>
        <begin position="317"/>
        <end position="343"/>
    </location>
</feature>
<dbReference type="InterPro" id="IPR008409">
    <property type="entry name" value="SPF27"/>
</dbReference>
<gene>
    <name evidence="9" type="ORF">Dsin_005076</name>
</gene>
<keyword evidence="3" id="KW-0507">mRNA processing</keyword>
<dbReference type="GO" id="GO:0071011">
    <property type="term" value="C:precatalytic spliceosome"/>
    <property type="evidence" value="ECO:0007669"/>
    <property type="project" value="TreeGrafter"/>
</dbReference>
<keyword evidence="5" id="KW-0508">mRNA splicing</keyword>
<evidence type="ECO:0000256" key="1">
    <source>
        <dbReference type="ARBA" id="ARBA00004123"/>
    </source>
</evidence>
<evidence type="ECO:0000313" key="9">
    <source>
        <dbReference type="EMBL" id="KAK3225214.1"/>
    </source>
</evidence>
<reference evidence="9" key="1">
    <citation type="journal article" date="2023" name="Plant J.">
        <title>Genome sequences and population genomics provide insights into the demographic history, inbreeding, and mutation load of two 'living fossil' tree species of Dipteronia.</title>
        <authorList>
            <person name="Feng Y."/>
            <person name="Comes H.P."/>
            <person name="Chen J."/>
            <person name="Zhu S."/>
            <person name="Lu R."/>
            <person name="Zhang X."/>
            <person name="Li P."/>
            <person name="Qiu J."/>
            <person name="Olsen K.M."/>
            <person name="Qiu Y."/>
        </authorList>
    </citation>
    <scope>NUCLEOTIDE SEQUENCE</scope>
    <source>
        <strain evidence="9">NBL</strain>
    </source>
</reference>
<evidence type="ECO:0000256" key="6">
    <source>
        <dbReference type="ARBA" id="ARBA00023242"/>
    </source>
</evidence>
<evidence type="ECO:0000256" key="2">
    <source>
        <dbReference type="ARBA" id="ARBA00010788"/>
    </source>
</evidence>
<keyword evidence="6" id="KW-0539">Nucleus</keyword>
<dbReference type="EMBL" id="JANJYJ010000002">
    <property type="protein sequence ID" value="KAK3225214.1"/>
    <property type="molecule type" value="Genomic_DNA"/>
</dbReference>
<organism evidence="9 10">
    <name type="scientific">Dipteronia sinensis</name>
    <dbReference type="NCBI Taxonomy" id="43782"/>
    <lineage>
        <taxon>Eukaryota</taxon>
        <taxon>Viridiplantae</taxon>
        <taxon>Streptophyta</taxon>
        <taxon>Embryophyta</taxon>
        <taxon>Tracheophyta</taxon>
        <taxon>Spermatophyta</taxon>
        <taxon>Magnoliopsida</taxon>
        <taxon>eudicotyledons</taxon>
        <taxon>Gunneridae</taxon>
        <taxon>Pentapetalae</taxon>
        <taxon>rosids</taxon>
        <taxon>malvids</taxon>
        <taxon>Sapindales</taxon>
        <taxon>Sapindaceae</taxon>
        <taxon>Hippocastanoideae</taxon>
        <taxon>Acereae</taxon>
        <taxon>Dipteronia</taxon>
    </lineage>
</organism>
<evidence type="ECO:0000256" key="7">
    <source>
        <dbReference type="SAM" id="Coils"/>
    </source>
</evidence>
<evidence type="ECO:0008006" key="11">
    <source>
        <dbReference type="Google" id="ProtNLM"/>
    </source>
</evidence>
<name>A0AAE0AX91_9ROSI</name>
<dbReference type="GO" id="GO:0008380">
    <property type="term" value="P:RNA splicing"/>
    <property type="evidence" value="ECO:0007669"/>
    <property type="project" value="UniProtKB-KW"/>
</dbReference>
<dbReference type="Pfam" id="PF05700">
    <property type="entry name" value="BCAS2"/>
    <property type="match status" value="1"/>
</dbReference>
<feature type="compositionally biased region" description="Polar residues" evidence="8">
    <location>
        <begin position="282"/>
        <end position="291"/>
    </location>
</feature>
<evidence type="ECO:0000256" key="4">
    <source>
        <dbReference type="ARBA" id="ARBA00022728"/>
    </source>
</evidence>
<dbReference type="GO" id="GO:0006397">
    <property type="term" value="P:mRNA processing"/>
    <property type="evidence" value="ECO:0007669"/>
    <property type="project" value="UniProtKB-KW"/>
</dbReference>
<protein>
    <recommendedName>
        <fullName evidence="11">Pre-mRNA-splicing factor SPF27 homolog</fullName>
    </recommendedName>
</protein>
<dbReference type="PANTHER" id="PTHR13296">
    <property type="entry name" value="BCAS2 PROTEIN"/>
    <property type="match status" value="1"/>
</dbReference>
<dbReference type="GO" id="GO:0000974">
    <property type="term" value="C:Prp19 complex"/>
    <property type="evidence" value="ECO:0007669"/>
    <property type="project" value="TreeGrafter"/>
</dbReference>
<accession>A0AAE0AX91</accession>
<comment type="similarity">
    <text evidence="2">Belongs to the SPF27 family.</text>
</comment>
<dbReference type="PANTHER" id="PTHR13296:SF0">
    <property type="entry name" value="PRE-MRNA-SPLICING FACTOR SPF27"/>
    <property type="match status" value="1"/>
</dbReference>
<evidence type="ECO:0000256" key="5">
    <source>
        <dbReference type="ARBA" id="ARBA00023187"/>
    </source>
</evidence>
<evidence type="ECO:0000256" key="8">
    <source>
        <dbReference type="SAM" id="MobiDB-lite"/>
    </source>
</evidence>
<keyword evidence="10" id="KW-1185">Reference proteome</keyword>
<comment type="subcellular location">
    <subcellularLocation>
        <location evidence="1">Nucleus</location>
    </subcellularLocation>
</comment>
<dbReference type="Proteomes" id="UP001281410">
    <property type="component" value="Unassembled WGS sequence"/>
</dbReference>
<comment type="caution">
    <text evidence="9">The sequence shown here is derived from an EMBL/GenBank/DDBJ whole genome shotgun (WGS) entry which is preliminary data.</text>
</comment>
<proteinExistence type="inferred from homology"/>
<keyword evidence="4" id="KW-0747">Spliceosome</keyword>
<dbReference type="AlphaFoldDB" id="A0AAE0AX91"/>
<feature type="region of interest" description="Disordered" evidence="8">
    <location>
        <begin position="282"/>
        <end position="346"/>
    </location>
</feature>
<feature type="coiled-coil region" evidence="7">
    <location>
        <begin position="156"/>
        <end position="232"/>
    </location>
</feature>
<evidence type="ECO:0000313" key="10">
    <source>
        <dbReference type="Proteomes" id="UP001281410"/>
    </source>
</evidence>